<dbReference type="GO" id="GO:0000727">
    <property type="term" value="P:double-strand break repair via break-induced replication"/>
    <property type="evidence" value="ECO:0007669"/>
    <property type="project" value="TreeGrafter"/>
</dbReference>
<comment type="subcellular location">
    <subcellularLocation>
        <location evidence="1 6">Nucleus</location>
    </subcellularLocation>
</comment>
<evidence type="ECO:0000256" key="2">
    <source>
        <dbReference type="ARBA" id="ARBA00008187"/>
    </source>
</evidence>
<gene>
    <name evidence="9" type="ORF">EJ06DRAFT_580602</name>
</gene>
<evidence type="ECO:0000256" key="4">
    <source>
        <dbReference type="ARBA" id="ARBA00022705"/>
    </source>
</evidence>
<dbReference type="SUPFAM" id="SSF158573">
    <property type="entry name" value="GINS helical bundle-like"/>
    <property type="match status" value="1"/>
</dbReference>
<comment type="function">
    <text evidence="6">The GINS complex plays an essential role in the initiation of DNA replication.</text>
</comment>
<evidence type="ECO:0000256" key="1">
    <source>
        <dbReference type="ARBA" id="ARBA00004123"/>
    </source>
</evidence>
<evidence type="ECO:0000313" key="9">
    <source>
        <dbReference type="EMBL" id="KAF2402333.1"/>
    </source>
</evidence>
<dbReference type="PANTHER" id="PTHR21206">
    <property type="entry name" value="SLD5 PROTEIN"/>
    <property type="match status" value="1"/>
</dbReference>
<feature type="domain" description="GINS subunit" evidence="7">
    <location>
        <begin position="59"/>
        <end position="137"/>
    </location>
</feature>
<name>A0A6G1I1Z3_9PEZI</name>
<dbReference type="PIRSF" id="PIRSF007764">
    <property type="entry name" value="Sld5"/>
    <property type="match status" value="1"/>
</dbReference>
<dbReference type="AlphaFoldDB" id="A0A6G1I1Z3"/>
<dbReference type="InterPro" id="IPR031633">
    <property type="entry name" value="SLD5_C"/>
</dbReference>
<dbReference type="EMBL" id="ML996691">
    <property type="protein sequence ID" value="KAF2402333.1"/>
    <property type="molecule type" value="Genomic_DNA"/>
</dbReference>
<dbReference type="InterPro" id="IPR036224">
    <property type="entry name" value="GINS_bundle-like_dom_sf"/>
</dbReference>
<sequence length="217" mass="24588">MDIDDILAEVDRAGVPQEARDLQSLTRLWVAERVAPEMQPYPEDLMERVLDRIAKQIEAIEEEAGNMDPKTSFKLVVVQTELERFKFLVRSFLRARIAKLDAHPHYYSSGTPYTFLSASERQYLSAHQALLARHYAASFLSQFPHSLQRLDDSAGGVNMVDVPDVDKAVICRVLKDNVGVVAVEGTDVRCDMERGDVWVIRWSAIKERVMAGDLELI</sequence>
<keyword evidence="5 6" id="KW-0539">Nucleus</keyword>
<dbReference type="GO" id="GO:0006261">
    <property type="term" value="P:DNA-templated DNA replication"/>
    <property type="evidence" value="ECO:0007669"/>
    <property type="project" value="InterPro"/>
</dbReference>
<evidence type="ECO:0000259" key="7">
    <source>
        <dbReference type="Pfam" id="PF05916"/>
    </source>
</evidence>
<dbReference type="InterPro" id="IPR021151">
    <property type="entry name" value="GINS_A"/>
</dbReference>
<dbReference type="OrthoDB" id="338231at2759"/>
<dbReference type="InterPro" id="IPR008591">
    <property type="entry name" value="GINS_Sld5"/>
</dbReference>
<dbReference type="SUPFAM" id="SSF160059">
    <property type="entry name" value="PriA/YqbF domain"/>
    <property type="match status" value="1"/>
</dbReference>
<feature type="domain" description="DNA replication complex GINS protein SLD5 C-terminal" evidence="8">
    <location>
        <begin position="163"/>
        <end position="217"/>
    </location>
</feature>
<evidence type="ECO:0000259" key="8">
    <source>
        <dbReference type="Pfam" id="PF16922"/>
    </source>
</evidence>
<dbReference type="PANTHER" id="PTHR21206:SF0">
    <property type="entry name" value="DNA REPLICATION COMPLEX GINS PROTEIN SLD5"/>
    <property type="match status" value="1"/>
</dbReference>
<evidence type="ECO:0000256" key="6">
    <source>
        <dbReference type="PIRNR" id="PIRNR007764"/>
    </source>
</evidence>
<dbReference type="Pfam" id="PF05916">
    <property type="entry name" value="Sld5"/>
    <property type="match status" value="1"/>
</dbReference>
<reference evidence="9" key="1">
    <citation type="journal article" date="2020" name="Stud. Mycol.">
        <title>101 Dothideomycetes genomes: a test case for predicting lifestyles and emergence of pathogens.</title>
        <authorList>
            <person name="Haridas S."/>
            <person name="Albert R."/>
            <person name="Binder M."/>
            <person name="Bloem J."/>
            <person name="Labutti K."/>
            <person name="Salamov A."/>
            <person name="Andreopoulos B."/>
            <person name="Baker S."/>
            <person name="Barry K."/>
            <person name="Bills G."/>
            <person name="Bluhm B."/>
            <person name="Cannon C."/>
            <person name="Castanera R."/>
            <person name="Culley D."/>
            <person name="Daum C."/>
            <person name="Ezra D."/>
            <person name="Gonzalez J."/>
            <person name="Henrissat B."/>
            <person name="Kuo A."/>
            <person name="Liang C."/>
            <person name="Lipzen A."/>
            <person name="Lutzoni F."/>
            <person name="Magnuson J."/>
            <person name="Mondo S."/>
            <person name="Nolan M."/>
            <person name="Ohm R."/>
            <person name="Pangilinan J."/>
            <person name="Park H.-J."/>
            <person name="Ramirez L."/>
            <person name="Alfaro M."/>
            <person name="Sun H."/>
            <person name="Tritt A."/>
            <person name="Yoshinaga Y."/>
            <person name="Zwiers L.-H."/>
            <person name="Turgeon B."/>
            <person name="Goodwin S."/>
            <person name="Spatafora J."/>
            <person name="Crous P."/>
            <person name="Grigoriev I."/>
        </authorList>
    </citation>
    <scope>NUCLEOTIDE SEQUENCE</scope>
    <source>
        <strain evidence="9">CBS 262.69</strain>
    </source>
</reference>
<keyword evidence="10" id="KW-1185">Reference proteome</keyword>
<accession>A0A6G1I1Z3</accession>
<evidence type="ECO:0000256" key="3">
    <source>
        <dbReference type="ARBA" id="ARBA00014804"/>
    </source>
</evidence>
<keyword evidence="4 6" id="KW-0235">DNA replication</keyword>
<dbReference type="Gene3D" id="3.40.5.60">
    <property type="match status" value="1"/>
</dbReference>
<dbReference type="GO" id="GO:0000811">
    <property type="term" value="C:GINS complex"/>
    <property type="evidence" value="ECO:0007669"/>
    <property type="project" value="UniProtKB-UniRule"/>
</dbReference>
<dbReference type="CDD" id="cd11711">
    <property type="entry name" value="GINS_A_Sld5"/>
    <property type="match status" value="1"/>
</dbReference>
<dbReference type="Gene3D" id="1.20.58.1030">
    <property type="match status" value="1"/>
</dbReference>
<dbReference type="Pfam" id="PF16922">
    <property type="entry name" value="SLD5_C"/>
    <property type="match status" value="1"/>
</dbReference>
<organism evidence="9 10">
    <name type="scientific">Trichodelitschia bisporula</name>
    <dbReference type="NCBI Taxonomy" id="703511"/>
    <lineage>
        <taxon>Eukaryota</taxon>
        <taxon>Fungi</taxon>
        <taxon>Dikarya</taxon>
        <taxon>Ascomycota</taxon>
        <taxon>Pezizomycotina</taxon>
        <taxon>Dothideomycetes</taxon>
        <taxon>Dothideomycetes incertae sedis</taxon>
        <taxon>Phaeotrichales</taxon>
        <taxon>Phaeotrichaceae</taxon>
        <taxon>Trichodelitschia</taxon>
    </lineage>
</organism>
<comment type="similarity">
    <text evidence="2 6">Belongs to the GINS4/SLD5 family.</text>
</comment>
<proteinExistence type="inferred from homology"/>
<protein>
    <recommendedName>
        <fullName evidence="3 6">DNA replication complex GINS protein SLD5</fullName>
    </recommendedName>
</protein>
<evidence type="ECO:0000256" key="5">
    <source>
        <dbReference type="ARBA" id="ARBA00023242"/>
    </source>
</evidence>
<dbReference type="Proteomes" id="UP000799640">
    <property type="component" value="Unassembled WGS sequence"/>
</dbReference>
<dbReference type="InterPro" id="IPR038749">
    <property type="entry name" value="Sld5_GINS_A"/>
</dbReference>
<dbReference type="CDD" id="cd21692">
    <property type="entry name" value="GINS_B_Sld5"/>
    <property type="match status" value="1"/>
</dbReference>
<evidence type="ECO:0000313" key="10">
    <source>
        <dbReference type="Proteomes" id="UP000799640"/>
    </source>
</evidence>